<sequence length="146" mass="16202">MSLLAKTVWSELRRMNKVGTHLVVDAWQAPADLLNSPERIRQGLLDAIEAGKATLIDICVHQFSPHGVTATVTLAESHIAIHTWPEYGYFAADLFFCGQGQPKEAMKVLQTALEAKQATMREIDRGFPEVFASQNTTNMFEELVTA</sequence>
<evidence type="ECO:0000256" key="2">
    <source>
        <dbReference type="ARBA" id="ARBA00022793"/>
    </source>
</evidence>
<name>K9Z1V1_CYAAP</name>
<dbReference type="PANTHER" id="PTHR33866">
    <property type="entry name" value="S-ADENOSYLMETHIONINE DECARBOXYLASE PROENZYME"/>
    <property type="match status" value="1"/>
</dbReference>
<keyword evidence="3 10" id="KW-0068">Autocatalytic cleavage</keyword>
<comment type="PTM">
    <text evidence="10">Is synthesized initially as an inactive proenzyme. Formation of the active enzyme involves a self-maturation process in which the active site pyruvoyl group is generated from an internal serine residue via an autocatalytic post-translational modification. Two non-identical subunits are generated from the proenzyme in this reaction, and the pyruvate is formed at the N-terminus of the alpha chain, which is derived from the carboxyl end of the proenzyme. The post-translation cleavage follows an unusual pathway, termed non-hydrolytic serinolysis, in which the side chain hydroxyl group of the serine supplies its oxygen atom to form the C-terminus of the beta chain, while the remainder of the serine residue undergoes an oxidative deamination to produce ammonia and the pyruvoyl group blocking the N-terminus of the alpha chain.</text>
</comment>
<comment type="function">
    <text evidence="10">Catalyzes the decarboxylation of S-adenosylmethionine to S-adenosylmethioninamine (dcAdoMet), the propylamine donor required for the synthesis of the polyamines spermine and spermidine from the diamine putrescine.</text>
</comment>
<evidence type="ECO:0000256" key="3">
    <source>
        <dbReference type="ARBA" id="ARBA00022813"/>
    </source>
</evidence>
<dbReference type="STRING" id="755178.Cyan10605_1010"/>
<dbReference type="UniPathway" id="UPA00331">
    <property type="reaction ID" value="UER00451"/>
</dbReference>
<dbReference type="AlphaFoldDB" id="K9Z1V1"/>
<evidence type="ECO:0000256" key="4">
    <source>
        <dbReference type="ARBA" id="ARBA00023066"/>
    </source>
</evidence>
<dbReference type="Gene3D" id="3.30.360.110">
    <property type="entry name" value="S-adenosylmethionine decarboxylase domain"/>
    <property type="match status" value="1"/>
</dbReference>
<dbReference type="InterPro" id="IPR042286">
    <property type="entry name" value="AdoMetDC_C"/>
</dbReference>
<dbReference type="HAMAP" id="MF_00464">
    <property type="entry name" value="AdoMetDC_1"/>
    <property type="match status" value="1"/>
</dbReference>
<dbReference type="eggNOG" id="COG1586">
    <property type="taxonomic scope" value="Bacteria"/>
</dbReference>
<evidence type="ECO:0000256" key="8">
    <source>
        <dbReference type="ARBA" id="ARBA00023270"/>
    </source>
</evidence>
<keyword evidence="6 10" id="KW-0865">Zymogen</keyword>
<keyword evidence="5 10" id="KW-0620">Polyamine biosynthesis</keyword>
<accession>K9Z1V1</accession>
<dbReference type="EMBL" id="CP003947">
    <property type="protein sequence ID" value="AFZ53139.1"/>
    <property type="molecule type" value="Genomic_DNA"/>
</dbReference>
<dbReference type="GO" id="GO:0008295">
    <property type="term" value="P:spermidine biosynthetic process"/>
    <property type="evidence" value="ECO:0007669"/>
    <property type="project" value="UniProtKB-UniRule"/>
</dbReference>
<keyword evidence="8 10" id="KW-0704">Schiff base</keyword>
<dbReference type="InterPro" id="IPR016067">
    <property type="entry name" value="S-AdoMet_deCO2ase_core"/>
</dbReference>
<dbReference type="HOGENOM" id="CLU_125470_2_0_3"/>
<keyword evidence="7 10" id="KW-0456">Lyase</keyword>
<keyword evidence="9 10" id="KW-0670">Pyruvate</keyword>
<dbReference type="Pfam" id="PF02675">
    <property type="entry name" value="AdoMet_dc"/>
    <property type="match status" value="1"/>
</dbReference>
<comment type="subunit">
    <text evidence="10">Heterotetramer of two alpha and two beta chains arranged as a dimer of alpha/beta heterodimers.</text>
</comment>
<dbReference type="GO" id="GO:0004014">
    <property type="term" value="F:adenosylmethionine decarboxylase activity"/>
    <property type="evidence" value="ECO:0007669"/>
    <property type="project" value="UniProtKB-UniRule"/>
</dbReference>
<protein>
    <recommendedName>
        <fullName evidence="10">S-adenosylmethionine decarboxylase proenzyme</fullName>
        <shortName evidence="10">AdoMetDC</shortName>
        <shortName evidence="10">SAMDC</shortName>
        <ecNumber evidence="10">4.1.1.50</ecNumber>
    </recommendedName>
    <component>
        <recommendedName>
            <fullName evidence="10">S-adenosylmethionine decarboxylase beta chain</fullName>
        </recommendedName>
    </component>
    <component>
        <recommendedName>
            <fullName evidence="10">S-adenosylmethionine decarboxylase alpha chain</fullName>
        </recommendedName>
    </component>
</protein>
<keyword evidence="4 10" id="KW-0745">Spermidine biosynthesis</keyword>
<keyword evidence="12" id="KW-1185">Reference proteome</keyword>
<dbReference type="PATRIC" id="fig|755178.3.peg.1068"/>
<evidence type="ECO:0000313" key="11">
    <source>
        <dbReference type="EMBL" id="AFZ53139.1"/>
    </source>
</evidence>
<dbReference type="InterPro" id="IPR042284">
    <property type="entry name" value="AdoMetDC_N"/>
</dbReference>
<feature type="active site" description="Proton acceptor; for processing activity" evidence="10">
    <location>
        <position position="82"/>
    </location>
</feature>
<evidence type="ECO:0000313" key="12">
    <source>
        <dbReference type="Proteomes" id="UP000010480"/>
    </source>
</evidence>
<evidence type="ECO:0000256" key="5">
    <source>
        <dbReference type="ARBA" id="ARBA00023115"/>
    </source>
</evidence>
<evidence type="ECO:0000256" key="6">
    <source>
        <dbReference type="ARBA" id="ARBA00023145"/>
    </source>
</evidence>
<feature type="active site" description="Schiff-base intermediate with substrate; via pyruvic acid" evidence="10">
    <location>
        <position position="77"/>
    </location>
</feature>
<feature type="chain" id="PRO_5023381701" description="S-adenosylmethionine decarboxylase alpha chain" evidence="10">
    <location>
        <begin position="77"/>
        <end position="146"/>
    </location>
</feature>
<feature type="active site" description="Proton donor; for catalytic activity" evidence="10">
    <location>
        <position position="97"/>
    </location>
</feature>
<dbReference type="InterPro" id="IPR003826">
    <property type="entry name" value="AdoMetDC_fam_prok"/>
</dbReference>
<evidence type="ECO:0000256" key="7">
    <source>
        <dbReference type="ARBA" id="ARBA00023239"/>
    </source>
</evidence>
<dbReference type="InterPro" id="IPR017716">
    <property type="entry name" value="S-AdoMet_deCOase_pro-enz"/>
</dbReference>
<comment type="pathway">
    <text evidence="10">Amine and polyamine biosynthesis; S-adenosylmethioninamine biosynthesis; S-adenosylmethioninamine from S-adenosyl-L-methionine: step 1/1.</text>
</comment>
<reference evidence="12" key="1">
    <citation type="journal article" date="2013" name="Proc. Natl. Acad. Sci. U.S.A.">
        <title>Improving the coverage of the cyanobacterial phylum using diversity-driven genome sequencing.</title>
        <authorList>
            <person name="Shih P.M."/>
            <person name="Wu D."/>
            <person name="Latifi A."/>
            <person name="Axen S.D."/>
            <person name="Fewer D.P."/>
            <person name="Talla E."/>
            <person name="Calteau A."/>
            <person name="Cai F."/>
            <person name="Tandeau de Marsac N."/>
            <person name="Rippka R."/>
            <person name="Herdman M."/>
            <person name="Sivonen K."/>
            <person name="Coursin T."/>
            <person name="Laurent T."/>
            <person name="Goodwin L."/>
            <person name="Nolan M."/>
            <person name="Davenport K.W."/>
            <person name="Han C.S."/>
            <person name="Rubin E.M."/>
            <person name="Eisen J.A."/>
            <person name="Woyke T."/>
            <person name="Gugger M."/>
            <person name="Kerfeld C.A."/>
        </authorList>
    </citation>
    <scope>NUCLEOTIDE SEQUENCE [LARGE SCALE GENOMIC DNA]</scope>
    <source>
        <strain evidence="12">PCC 10605</strain>
    </source>
</reference>
<organism evidence="11 12">
    <name type="scientific">Cyanobacterium aponinum (strain PCC 10605)</name>
    <dbReference type="NCBI Taxonomy" id="755178"/>
    <lineage>
        <taxon>Bacteria</taxon>
        <taxon>Bacillati</taxon>
        <taxon>Cyanobacteriota</taxon>
        <taxon>Cyanophyceae</taxon>
        <taxon>Oscillatoriophycideae</taxon>
        <taxon>Chroococcales</taxon>
        <taxon>Geminocystaceae</taxon>
        <taxon>Cyanobacterium</taxon>
    </lineage>
</organism>
<dbReference type="NCBIfam" id="TIGR03330">
    <property type="entry name" value="SAM_DCase_Bsu"/>
    <property type="match status" value="1"/>
</dbReference>
<evidence type="ECO:0000256" key="10">
    <source>
        <dbReference type="HAMAP-Rule" id="MF_00464"/>
    </source>
</evidence>
<feature type="chain" id="PRO_5023381700" description="S-adenosylmethionine decarboxylase beta chain" evidence="10">
    <location>
        <begin position="1"/>
        <end position="76"/>
    </location>
</feature>
<gene>
    <name evidence="10" type="primary">speH</name>
    <name evidence="11" type="ordered locus">Cyan10605_1010</name>
</gene>
<dbReference type="GO" id="GO:0005829">
    <property type="term" value="C:cytosol"/>
    <property type="evidence" value="ECO:0007669"/>
    <property type="project" value="TreeGrafter"/>
</dbReference>
<proteinExistence type="inferred from homology"/>
<dbReference type="KEGG" id="can:Cyan10605_1010"/>
<keyword evidence="1 10" id="KW-0949">S-adenosyl-L-methionine</keyword>
<comment type="similarity">
    <text evidence="10">Belongs to the prokaryotic AdoMetDC family. Type 1 subfamily.</text>
</comment>
<dbReference type="PANTHER" id="PTHR33866:SF2">
    <property type="entry name" value="S-ADENOSYLMETHIONINE DECARBOXYLASE PROENZYME"/>
    <property type="match status" value="1"/>
</dbReference>
<keyword evidence="2 10" id="KW-0210">Decarboxylase</keyword>
<evidence type="ECO:0000256" key="1">
    <source>
        <dbReference type="ARBA" id="ARBA00022691"/>
    </source>
</evidence>
<dbReference type="SUPFAM" id="SSF56276">
    <property type="entry name" value="S-adenosylmethionine decarboxylase"/>
    <property type="match status" value="1"/>
</dbReference>
<dbReference type="Proteomes" id="UP000010480">
    <property type="component" value="Chromosome"/>
</dbReference>
<comment type="cofactor">
    <cofactor evidence="10">
        <name>pyruvate</name>
        <dbReference type="ChEBI" id="CHEBI:15361"/>
    </cofactor>
    <text evidence="10">Binds 1 pyruvoyl group covalently per subunit.</text>
</comment>
<feature type="modified residue" description="Pyruvic acid (Ser); by autocatalysis" evidence="10">
    <location>
        <position position="77"/>
    </location>
</feature>
<dbReference type="EC" id="4.1.1.50" evidence="10"/>
<feature type="site" description="Cleavage (non-hydrolytic); by autolysis" evidence="10">
    <location>
        <begin position="76"/>
        <end position="77"/>
    </location>
</feature>
<comment type="catalytic activity">
    <reaction evidence="10">
        <text>S-adenosyl-L-methionine + H(+) = S-adenosyl 3-(methylsulfanyl)propylamine + CO2</text>
        <dbReference type="Rhea" id="RHEA:15981"/>
        <dbReference type="ChEBI" id="CHEBI:15378"/>
        <dbReference type="ChEBI" id="CHEBI:16526"/>
        <dbReference type="ChEBI" id="CHEBI:57443"/>
        <dbReference type="ChEBI" id="CHEBI:59789"/>
        <dbReference type="EC" id="4.1.1.50"/>
    </reaction>
</comment>
<evidence type="ECO:0000256" key="9">
    <source>
        <dbReference type="ARBA" id="ARBA00023317"/>
    </source>
</evidence>
<dbReference type="Gene3D" id="3.30.160.750">
    <property type="match status" value="1"/>
</dbReference>